<evidence type="ECO:0000256" key="8">
    <source>
        <dbReference type="SAM" id="MobiDB-lite"/>
    </source>
</evidence>
<keyword evidence="4 11" id="KW-0067">ATP-binding</keyword>
<evidence type="ECO:0000256" key="6">
    <source>
        <dbReference type="ARBA" id="ARBA00022989"/>
    </source>
</evidence>
<sequence>MQEILLGNGVTVLHGIICIASTTPGVSMTLMNNSNEPDPETDTGTDTDATTGDPGSGRSGLTDEEAVRRLAEHGRNELEQIERATPLKILASQFLDFMLLLLIIAAAISFLIGERLDGIVITGFVLFNAILGFIQEYRAQRALEALKSMISPQARVIRGGSERMLDAAELVPGDLILLAAGDRVQADATVASGELRMDESALTGESVPVNRTAGDLVQAGTIVTYGRGMCVVTETGMRTAFGKIAAMVQTEERETPLQKRLGELAKYLGVAALAICIIVFATGVMSGIAANTMFLASVSLAVAAVPEGLPAVVTITLALGVQRMVKKNAIMRKLQAVETLGCATVICTDKTGTLTQNEMTVRRIYTDDTIIGVTGEGYAPSGDFESEKEINDESLQLTLEIGALCNDSSLVQPGGGDKDKDKDGGWKILGDPTEGALVVAAAKAGIDRKKLTSQYPRVSEVPFDSDRKQMTTVHEDSRQTFGSAYVACVKGAPDSVLEMCGHIYRKGGIVRMTADNMDAIRNAHQEMTAHALRVLALAYRPLDDMAEQAEEQERDLVFAGMVGMIDPPRPGVKEAIATCRKAGITTVMITGDNKDTARAIALDLGILDSEHPEQILTGPDLDAGTGDGAGDETGAGGGDGTEAGTGWDALVYARTSPAHKVQIINALQDRGEIVAMTGDGVNDAPALKMADIGVAMGVTGTDVAKEAADMVLTDDNFVSITHAVEEGRGIYDNIKKFIRFQLSTNIGAILTIFTGLLLFQSLPLAPLQILFVNLLMDGPPALSLSMEPYHQTMNRPPRDPDESIITGDVLKFISGAGLLMFLGTILVFWYALSHGCGEKYACTLAFTTFVFFQLFNAFNCRSERYPLSTIGVFSNRYLIGAVLLCALLQLCILYIPSLQLVFDTVPLHPHDWAIVLAVSAMVFVVVEGAKVVVSWRAR</sequence>
<dbReference type="InterPro" id="IPR059000">
    <property type="entry name" value="ATPase_P-type_domA"/>
</dbReference>
<evidence type="ECO:0000256" key="2">
    <source>
        <dbReference type="ARBA" id="ARBA00022692"/>
    </source>
</evidence>
<dbReference type="GO" id="GO:0016020">
    <property type="term" value="C:membrane"/>
    <property type="evidence" value="ECO:0007669"/>
    <property type="project" value="UniProtKB-SubCell"/>
</dbReference>
<dbReference type="SFLD" id="SFLDG00002">
    <property type="entry name" value="C1.7:_P-type_atpase_like"/>
    <property type="match status" value="1"/>
</dbReference>
<name>A0A7G9YKR9_9EURY</name>
<feature type="compositionally biased region" description="Gly residues" evidence="8">
    <location>
        <begin position="625"/>
        <end position="641"/>
    </location>
</feature>
<keyword evidence="3" id="KW-0547">Nucleotide-binding</keyword>
<dbReference type="InterPro" id="IPR044492">
    <property type="entry name" value="P_typ_ATPase_HD_dom"/>
</dbReference>
<dbReference type="Pfam" id="PF00690">
    <property type="entry name" value="Cation_ATPase_N"/>
    <property type="match status" value="1"/>
</dbReference>
<feature type="domain" description="Cation-transporting P-type ATPase N-terminal" evidence="10">
    <location>
        <begin position="48"/>
        <end position="114"/>
    </location>
</feature>
<dbReference type="InterPro" id="IPR036412">
    <property type="entry name" value="HAD-like_sf"/>
</dbReference>
<dbReference type="PRINTS" id="PR00121">
    <property type="entry name" value="NAKATPASE"/>
</dbReference>
<dbReference type="InterPro" id="IPR001757">
    <property type="entry name" value="P_typ_ATPase"/>
</dbReference>
<evidence type="ECO:0000256" key="5">
    <source>
        <dbReference type="ARBA" id="ARBA00022967"/>
    </source>
</evidence>
<dbReference type="GO" id="GO:0016887">
    <property type="term" value="F:ATP hydrolysis activity"/>
    <property type="evidence" value="ECO:0007669"/>
    <property type="project" value="InterPro"/>
</dbReference>
<dbReference type="PANTHER" id="PTHR42861">
    <property type="entry name" value="CALCIUM-TRANSPORTING ATPASE"/>
    <property type="match status" value="1"/>
</dbReference>
<dbReference type="Gene3D" id="1.20.1110.10">
    <property type="entry name" value="Calcium-transporting ATPase, transmembrane domain"/>
    <property type="match status" value="1"/>
</dbReference>
<keyword evidence="7 9" id="KW-0472">Membrane</keyword>
<dbReference type="Pfam" id="PF00689">
    <property type="entry name" value="Cation_ATPase_C"/>
    <property type="match status" value="1"/>
</dbReference>
<evidence type="ECO:0000256" key="9">
    <source>
        <dbReference type="SAM" id="Phobius"/>
    </source>
</evidence>
<gene>
    <name evidence="11" type="primary">kdpB</name>
    <name evidence="11" type="ORF">LKGCFIDI_00005</name>
</gene>
<dbReference type="SUPFAM" id="SSF81653">
    <property type="entry name" value="Calcium ATPase, transduction domain A"/>
    <property type="match status" value="1"/>
</dbReference>
<dbReference type="Gene3D" id="3.40.50.1000">
    <property type="entry name" value="HAD superfamily/HAD-like"/>
    <property type="match status" value="1"/>
</dbReference>
<keyword evidence="5" id="KW-1278">Translocase</keyword>
<dbReference type="SUPFAM" id="SSF81660">
    <property type="entry name" value="Metal cation-transporting ATPase, ATP-binding domain N"/>
    <property type="match status" value="1"/>
</dbReference>
<dbReference type="Gene3D" id="3.40.1110.10">
    <property type="entry name" value="Calcium-transporting ATPase, cytoplasmic domain N"/>
    <property type="match status" value="1"/>
</dbReference>
<dbReference type="Gene3D" id="2.70.150.10">
    <property type="entry name" value="Calcium-transporting ATPase, cytoplasmic transduction domain A"/>
    <property type="match status" value="1"/>
</dbReference>
<evidence type="ECO:0000256" key="7">
    <source>
        <dbReference type="ARBA" id="ARBA00023136"/>
    </source>
</evidence>
<feature type="transmembrane region" description="Helical" evidence="9">
    <location>
        <begin position="912"/>
        <end position="933"/>
    </location>
</feature>
<evidence type="ECO:0000256" key="4">
    <source>
        <dbReference type="ARBA" id="ARBA00022840"/>
    </source>
</evidence>
<dbReference type="PRINTS" id="PR00119">
    <property type="entry name" value="CATATPASE"/>
</dbReference>
<feature type="region of interest" description="Disordered" evidence="8">
    <location>
        <begin position="29"/>
        <end position="63"/>
    </location>
</feature>
<dbReference type="InterPro" id="IPR008250">
    <property type="entry name" value="ATPase_P-typ_transduc_dom_A_sf"/>
</dbReference>
<dbReference type="SMART" id="SM00831">
    <property type="entry name" value="Cation_ATPase_N"/>
    <property type="match status" value="1"/>
</dbReference>
<dbReference type="FunFam" id="3.40.50.1000:FF:000083">
    <property type="entry name" value="Sodium/potassium-transporting ATPase subunit alpha"/>
    <property type="match status" value="1"/>
</dbReference>
<dbReference type="SUPFAM" id="SSF81665">
    <property type="entry name" value="Calcium ATPase, transmembrane domain M"/>
    <property type="match status" value="1"/>
</dbReference>
<evidence type="ECO:0000256" key="3">
    <source>
        <dbReference type="ARBA" id="ARBA00022741"/>
    </source>
</evidence>
<dbReference type="GO" id="GO:0005524">
    <property type="term" value="F:ATP binding"/>
    <property type="evidence" value="ECO:0007669"/>
    <property type="project" value="UniProtKB-KW"/>
</dbReference>
<feature type="transmembrane region" description="Helical" evidence="9">
    <location>
        <begin position="838"/>
        <end position="858"/>
    </location>
</feature>
<evidence type="ECO:0000256" key="1">
    <source>
        <dbReference type="ARBA" id="ARBA00004141"/>
    </source>
</evidence>
<comment type="subcellular location">
    <subcellularLocation>
        <location evidence="1">Membrane</location>
        <topology evidence="1">Multi-pass membrane protein</topology>
    </subcellularLocation>
</comment>
<dbReference type="InterPro" id="IPR023214">
    <property type="entry name" value="HAD_sf"/>
</dbReference>
<proteinExistence type="predicted"/>
<organism evidence="11">
    <name type="scientific">Candidatus Methanogaster sp. ANME-2c ERB4</name>
    <dbReference type="NCBI Taxonomy" id="2759911"/>
    <lineage>
        <taxon>Archaea</taxon>
        <taxon>Methanobacteriati</taxon>
        <taxon>Methanobacteriota</taxon>
        <taxon>Stenosarchaea group</taxon>
        <taxon>Methanomicrobia</taxon>
        <taxon>Methanosarcinales</taxon>
        <taxon>ANME-2 cluster</taxon>
        <taxon>Candidatus Methanogasteraceae</taxon>
        <taxon>Candidatus Methanogaster</taxon>
    </lineage>
</organism>
<evidence type="ECO:0000313" key="11">
    <source>
        <dbReference type="EMBL" id="QNO48603.1"/>
    </source>
</evidence>
<feature type="transmembrane region" description="Helical" evidence="9">
    <location>
        <begin position="809"/>
        <end position="832"/>
    </location>
</feature>
<dbReference type="SUPFAM" id="SSF56784">
    <property type="entry name" value="HAD-like"/>
    <property type="match status" value="1"/>
</dbReference>
<dbReference type="Pfam" id="PF00122">
    <property type="entry name" value="E1-E2_ATPase"/>
    <property type="match status" value="1"/>
</dbReference>
<reference evidence="11" key="1">
    <citation type="submission" date="2020-06" db="EMBL/GenBank/DDBJ databases">
        <title>Unique genomic features of the anaerobic methanotrophic archaea.</title>
        <authorList>
            <person name="Chadwick G.L."/>
            <person name="Skennerton C.T."/>
            <person name="Laso-Perez R."/>
            <person name="Leu A.O."/>
            <person name="Speth D.R."/>
            <person name="Yu H."/>
            <person name="Morgan-Lang C."/>
            <person name="Hatzenpichler R."/>
            <person name="Goudeau D."/>
            <person name="Malmstrom R."/>
            <person name="Brazelton W.J."/>
            <person name="Woyke T."/>
            <person name="Hallam S.J."/>
            <person name="Tyson G.W."/>
            <person name="Wegener G."/>
            <person name="Boetius A."/>
            <person name="Orphan V."/>
        </authorList>
    </citation>
    <scope>NUCLEOTIDE SEQUENCE</scope>
</reference>
<dbReference type="InterPro" id="IPR018303">
    <property type="entry name" value="ATPase_P-typ_P_site"/>
</dbReference>
<dbReference type="NCBIfam" id="TIGR01494">
    <property type="entry name" value="ATPase_P-type"/>
    <property type="match status" value="2"/>
</dbReference>
<feature type="transmembrane region" description="Helical" evidence="9">
    <location>
        <begin position="294"/>
        <end position="321"/>
    </location>
</feature>
<dbReference type="EMBL" id="MT631356">
    <property type="protein sequence ID" value="QNO48603.1"/>
    <property type="molecule type" value="Genomic_DNA"/>
</dbReference>
<keyword evidence="2 9" id="KW-0812">Transmembrane</keyword>
<dbReference type="PROSITE" id="PS00154">
    <property type="entry name" value="ATPASE_E1_E2"/>
    <property type="match status" value="1"/>
</dbReference>
<dbReference type="InterPro" id="IPR006068">
    <property type="entry name" value="ATPase_P-typ_cation-transptr_C"/>
</dbReference>
<feature type="transmembrane region" description="Helical" evidence="9">
    <location>
        <begin position="768"/>
        <end position="789"/>
    </location>
</feature>
<dbReference type="Pfam" id="PF13246">
    <property type="entry name" value="Cation_ATPase"/>
    <property type="match status" value="1"/>
</dbReference>
<dbReference type="InterPro" id="IPR023299">
    <property type="entry name" value="ATPase_P-typ_cyto_dom_N"/>
</dbReference>
<feature type="transmembrane region" description="Helical" evidence="9">
    <location>
        <begin position="94"/>
        <end position="112"/>
    </location>
</feature>
<accession>A0A7G9YKR9</accession>
<feature type="transmembrane region" description="Helical" evidence="9">
    <location>
        <begin position="742"/>
        <end position="762"/>
    </location>
</feature>
<dbReference type="SFLD" id="SFLDF00027">
    <property type="entry name" value="p-type_atpase"/>
    <property type="match status" value="1"/>
</dbReference>
<dbReference type="InterPro" id="IPR004014">
    <property type="entry name" value="ATPase_P-typ_cation-transptr_N"/>
</dbReference>
<feature type="region of interest" description="Disordered" evidence="8">
    <location>
        <begin position="614"/>
        <end position="641"/>
    </location>
</feature>
<dbReference type="AlphaFoldDB" id="A0A7G9YKR9"/>
<dbReference type="Pfam" id="PF08282">
    <property type="entry name" value="Hydrolase_3"/>
    <property type="match status" value="1"/>
</dbReference>
<keyword evidence="6 9" id="KW-1133">Transmembrane helix</keyword>
<feature type="transmembrane region" description="Helical" evidence="9">
    <location>
        <begin position="878"/>
        <end position="900"/>
    </location>
</feature>
<feature type="transmembrane region" description="Helical" evidence="9">
    <location>
        <begin position="118"/>
        <end position="134"/>
    </location>
</feature>
<dbReference type="InterPro" id="IPR023298">
    <property type="entry name" value="ATPase_P-typ_TM_dom_sf"/>
</dbReference>
<evidence type="ECO:0000259" key="10">
    <source>
        <dbReference type="SMART" id="SM00831"/>
    </source>
</evidence>
<dbReference type="SFLD" id="SFLDS00003">
    <property type="entry name" value="Haloacid_Dehalogenase"/>
    <property type="match status" value="1"/>
</dbReference>
<feature type="transmembrane region" description="Helical" evidence="9">
    <location>
        <begin position="267"/>
        <end position="288"/>
    </location>
</feature>
<protein>
    <submittedName>
        <fullName evidence="11">Potassium-transporting ATPase ATP-binding subunit</fullName>
    </submittedName>
</protein>